<dbReference type="PANTHER" id="PTHR43968">
    <property type="match status" value="1"/>
</dbReference>
<protein>
    <recommendedName>
        <fullName evidence="1">GST N-terminal domain-containing protein</fullName>
    </recommendedName>
</protein>
<sequence>MSESERITIYAAEESPFPHRVFVALEEAKLPYDIIWIDLCDKPDWYTENVYPTAKVPYLVYGGPKLHPGQSPSPDLPQLGESMVILEFLADTFPKAQLLPSSPFLRAKARLFYKAVEEIFVPALIEVAYKKGPGETLYKALEHIQSMLPPTGFAVGDWSIADAAFWPVYLQAFVLLELKPPTLAPGSEEVLETLQNSPRFARLRTYVEENMTRPSATKRWNTETVKAKMARRLEFVFSGAQKK</sequence>
<dbReference type="GO" id="GO:0005737">
    <property type="term" value="C:cytoplasm"/>
    <property type="evidence" value="ECO:0007669"/>
    <property type="project" value="TreeGrafter"/>
</dbReference>
<reference evidence="2" key="1">
    <citation type="submission" date="2019-01" db="EMBL/GenBank/DDBJ databases">
        <title>Draft genome sequences of three monokaryotic isolates of the white-rot basidiomycete fungus Dichomitus squalens.</title>
        <authorList>
            <consortium name="DOE Joint Genome Institute"/>
            <person name="Lopez S.C."/>
            <person name="Andreopoulos B."/>
            <person name="Pangilinan J."/>
            <person name="Lipzen A."/>
            <person name="Riley R."/>
            <person name="Ahrendt S."/>
            <person name="Ng V."/>
            <person name="Barry K."/>
            <person name="Daum C."/>
            <person name="Grigoriev I.V."/>
            <person name="Hilden K.S."/>
            <person name="Makela M.R."/>
            <person name="de Vries R.P."/>
        </authorList>
    </citation>
    <scope>NUCLEOTIDE SEQUENCE [LARGE SCALE GENOMIC DNA]</scope>
    <source>
        <strain evidence="2">OM18370.1</strain>
    </source>
</reference>
<dbReference type="InterPro" id="IPR040079">
    <property type="entry name" value="Glutathione_S-Trfase"/>
</dbReference>
<dbReference type="SUPFAM" id="SSF52833">
    <property type="entry name" value="Thioredoxin-like"/>
    <property type="match status" value="1"/>
</dbReference>
<dbReference type="PANTHER" id="PTHR43968:SF6">
    <property type="entry name" value="GLUTATHIONE S-TRANSFERASE OMEGA"/>
    <property type="match status" value="1"/>
</dbReference>
<dbReference type="InterPro" id="IPR036249">
    <property type="entry name" value="Thioredoxin-like_sf"/>
</dbReference>
<dbReference type="SFLD" id="SFLDG00358">
    <property type="entry name" value="Main_(cytGST)"/>
    <property type="match status" value="1"/>
</dbReference>
<evidence type="ECO:0000259" key="1">
    <source>
        <dbReference type="PROSITE" id="PS50404"/>
    </source>
</evidence>
<dbReference type="InterPro" id="IPR050983">
    <property type="entry name" value="GST_Omega/HSP26"/>
</dbReference>
<name>A0A4Q9MQ53_9APHY</name>
<dbReference type="Gene3D" id="3.40.30.10">
    <property type="entry name" value="Glutaredoxin"/>
    <property type="match status" value="1"/>
</dbReference>
<dbReference type="EMBL" id="ML143423">
    <property type="protein sequence ID" value="TBU28266.1"/>
    <property type="molecule type" value="Genomic_DNA"/>
</dbReference>
<dbReference type="InterPro" id="IPR036282">
    <property type="entry name" value="Glutathione-S-Trfase_C_sf"/>
</dbReference>
<dbReference type="Gene3D" id="1.20.1050.10">
    <property type="match status" value="1"/>
</dbReference>
<dbReference type="CDD" id="cd00570">
    <property type="entry name" value="GST_N_family"/>
    <property type="match status" value="1"/>
</dbReference>
<dbReference type="SFLD" id="SFLDS00019">
    <property type="entry name" value="Glutathione_Transferase_(cytos"/>
    <property type="match status" value="1"/>
</dbReference>
<gene>
    <name evidence="2" type="ORF">BD311DRAFT_722727</name>
</gene>
<dbReference type="Proteomes" id="UP000292957">
    <property type="component" value="Unassembled WGS sequence"/>
</dbReference>
<accession>A0A4Q9MQ53</accession>
<dbReference type="PROSITE" id="PS50404">
    <property type="entry name" value="GST_NTER"/>
    <property type="match status" value="1"/>
</dbReference>
<organism evidence="2">
    <name type="scientific">Dichomitus squalens</name>
    <dbReference type="NCBI Taxonomy" id="114155"/>
    <lineage>
        <taxon>Eukaryota</taxon>
        <taxon>Fungi</taxon>
        <taxon>Dikarya</taxon>
        <taxon>Basidiomycota</taxon>
        <taxon>Agaricomycotina</taxon>
        <taxon>Agaricomycetes</taxon>
        <taxon>Polyporales</taxon>
        <taxon>Polyporaceae</taxon>
        <taxon>Dichomitus</taxon>
    </lineage>
</organism>
<proteinExistence type="predicted"/>
<dbReference type="SUPFAM" id="SSF47616">
    <property type="entry name" value="GST C-terminal domain-like"/>
    <property type="match status" value="1"/>
</dbReference>
<evidence type="ECO:0000313" key="2">
    <source>
        <dbReference type="EMBL" id="TBU28266.1"/>
    </source>
</evidence>
<dbReference type="OrthoDB" id="202840at2759"/>
<dbReference type="Pfam" id="PF13409">
    <property type="entry name" value="GST_N_2"/>
    <property type="match status" value="1"/>
</dbReference>
<dbReference type="InterPro" id="IPR004045">
    <property type="entry name" value="Glutathione_S-Trfase_N"/>
</dbReference>
<feature type="domain" description="GST N-terminal" evidence="1">
    <location>
        <begin position="5"/>
        <end position="97"/>
    </location>
</feature>
<dbReference type="AlphaFoldDB" id="A0A4Q9MQ53"/>